<feature type="region of interest" description="Disordered" evidence="3">
    <location>
        <begin position="127"/>
        <end position="153"/>
    </location>
</feature>
<feature type="compositionally biased region" description="Polar residues" evidence="3">
    <location>
        <begin position="130"/>
        <end position="146"/>
    </location>
</feature>
<sequence length="424" mass="49076">MLTPRSSFIFITLIAVLYLSACKSSEEFTGYSYDPEGVTETTDREIDRQNKRTIGFMEDGVWITNEFTGSRVNDVVRVAPYHYQLQINPEISPINNSPWYGFRVWADDSTKVTLELSYTDGRHRYRPDISSDNGETWQKADSTTYQRDPDTRNGMITLNIGPDPVWVSAHAPQTTSEFRQWSDQLALKSFVQRSVVGTTHQGRPVYQLKLSEHSEEPVKGVILIYGRQHPPEIPGYLTGLTFIEELASDSDLAKQFRQYFDVWTYPLMNPDGADSGHWRTNAAGVDLNRDWQYFNQPETDAVRRSALPLLKRDDRKVFYGIDFHSTGETVFYPILEEIDTFPHLFTYRWLDRIKSQLPETEVNVEPFPTDSPIAKNWTYKTFGVDAVTYEVWDELPEEKLEELGKKSAIIFMEMMIAEFEKEMK</sequence>
<evidence type="ECO:0000259" key="4">
    <source>
        <dbReference type="PROSITE" id="PS52035"/>
    </source>
</evidence>
<dbReference type="InterPro" id="IPR000834">
    <property type="entry name" value="Peptidase_M14"/>
</dbReference>
<protein>
    <recommendedName>
        <fullName evidence="4">Peptidase M14 domain-containing protein</fullName>
    </recommendedName>
</protein>
<gene>
    <name evidence="5" type="ORF">CWD77_12295</name>
</gene>
<evidence type="ECO:0000313" key="6">
    <source>
        <dbReference type="Proteomes" id="UP000233398"/>
    </source>
</evidence>
<dbReference type="Pfam" id="PF00246">
    <property type="entry name" value="Peptidase_M14"/>
    <property type="match status" value="1"/>
</dbReference>
<dbReference type="PANTHER" id="PTHR12756:SF11">
    <property type="entry name" value="CYTOSOLIC CARBOXYPEPTIDASE 1"/>
    <property type="match status" value="1"/>
</dbReference>
<comment type="cofactor">
    <cofactor evidence="1">
        <name>Zn(2+)</name>
        <dbReference type="ChEBI" id="CHEBI:29105"/>
    </cofactor>
</comment>
<dbReference type="GO" id="GO:0004181">
    <property type="term" value="F:metallocarboxypeptidase activity"/>
    <property type="evidence" value="ECO:0007669"/>
    <property type="project" value="InterPro"/>
</dbReference>
<feature type="active site" description="Proton donor/acceptor" evidence="2">
    <location>
        <position position="390"/>
    </location>
</feature>
<dbReference type="CDD" id="cd06237">
    <property type="entry name" value="M14_Nna1-like"/>
    <property type="match status" value="1"/>
</dbReference>
<reference evidence="5 6" key="1">
    <citation type="submission" date="2017-11" db="EMBL/GenBank/DDBJ databases">
        <title>Rhodohalobacter 15182 sp. nov., isolated from a salt lake.</title>
        <authorList>
            <person name="Han S."/>
        </authorList>
    </citation>
    <scope>NUCLEOTIDE SEQUENCE [LARGE SCALE GENOMIC DNA]</scope>
    <source>
        <strain evidence="5 6">15182</strain>
    </source>
</reference>
<dbReference type="OrthoDB" id="1119199at2"/>
<dbReference type="PROSITE" id="PS52035">
    <property type="entry name" value="PEPTIDASE_M14"/>
    <property type="match status" value="1"/>
</dbReference>
<evidence type="ECO:0000256" key="3">
    <source>
        <dbReference type="SAM" id="MobiDB-lite"/>
    </source>
</evidence>
<evidence type="ECO:0000256" key="1">
    <source>
        <dbReference type="ARBA" id="ARBA00001947"/>
    </source>
</evidence>
<dbReference type="SMART" id="SM00631">
    <property type="entry name" value="Zn_pept"/>
    <property type="match status" value="1"/>
</dbReference>
<name>A0A2N0VGS2_9BACT</name>
<dbReference type="PRINTS" id="PR00765">
    <property type="entry name" value="CRBOXYPTASEA"/>
</dbReference>
<dbReference type="PANTHER" id="PTHR12756">
    <property type="entry name" value="CYTOSOLIC CARBOXYPEPTIDASE"/>
    <property type="match status" value="1"/>
</dbReference>
<dbReference type="Proteomes" id="UP000233398">
    <property type="component" value="Unassembled WGS sequence"/>
</dbReference>
<proteinExistence type="inferred from homology"/>
<accession>A0A2N0VGS2</accession>
<dbReference type="GO" id="GO:0008270">
    <property type="term" value="F:zinc ion binding"/>
    <property type="evidence" value="ECO:0007669"/>
    <property type="project" value="InterPro"/>
</dbReference>
<evidence type="ECO:0000256" key="2">
    <source>
        <dbReference type="PROSITE-ProRule" id="PRU01379"/>
    </source>
</evidence>
<organism evidence="5 6">
    <name type="scientific">Rhodohalobacter barkolensis</name>
    <dbReference type="NCBI Taxonomy" id="2053187"/>
    <lineage>
        <taxon>Bacteria</taxon>
        <taxon>Pseudomonadati</taxon>
        <taxon>Balneolota</taxon>
        <taxon>Balneolia</taxon>
        <taxon>Balneolales</taxon>
        <taxon>Balneolaceae</taxon>
        <taxon>Rhodohalobacter</taxon>
    </lineage>
</organism>
<dbReference type="GO" id="GO:0006508">
    <property type="term" value="P:proteolysis"/>
    <property type="evidence" value="ECO:0007669"/>
    <property type="project" value="InterPro"/>
</dbReference>
<dbReference type="SUPFAM" id="SSF53187">
    <property type="entry name" value="Zn-dependent exopeptidases"/>
    <property type="match status" value="1"/>
</dbReference>
<dbReference type="Gene3D" id="2.60.40.3120">
    <property type="match status" value="1"/>
</dbReference>
<evidence type="ECO:0000313" key="5">
    <source>
        <dbReference type="EMBL" id="PKD43379.1"/>
    </source>
</evidence>
<dbReference type="EMBL" id="PISP01000003">
    <property type="protein sequence ID" value="PKD43379.1"/>
    <property type="molecule type" value="Genomic_DNA"/>
</dbReference>
<comment type="caution">
    <text evidence="5">The sequence shown here is derived from an EMBL/GenBank/DDBJ whole genome shotgun (WGS) entry which is preliminary data.</text>
</comment>
<dbReference type="AlphaFoldDB" id="A0A2N0VGS2"/>
<comment type="similarity">
    <text evidence="2">Belongs to the peptidase M14 family.</text>
</comment>
<keyword evidence="6" id="KW-1185">Reference proteome</keyword>
<dbReference type="InterPro" id="IPR050821">
    <property type="entry name" value="Cytosolic_carboxypeptidase"/>
</dbReference>
<dbReference type="RefSeq" id="WP_101073854.1">
    <property type="nucleotide sequence ID" value="NZ_PISP01000003.1"/>
</dbReference>
<feature type="domain" description="Peptidase M14" evidence="4">
    <location>
        <begin position="171"/>
        <end position="415"/>
    </location>
</feature>
<dbReference type="Gene3D" id="3.40.630.10">
    <property type="entry name" value="Zn peptidases"/>
    <property type="match status" value="1"/>
</dbReference>